<reference evidence="5" key="2">
    <citation type="journal article" date="2024" name="Plant">
        <title>Genomic evolution and insights into agronomic trait innovations of Sesamum species.</title>
        <authorList>
            <person name="Miao H."/>
            <person name="Wang L."/>
            <person name="Qu L."/>
            <person name="Liu H."/>
            <person name="Sun Y."/>
            <person name="Le M."/>
            <person name="Wang Q."/>
            <person name="Wei S."/>
            <person name="Zheng Y."/>
            <person name="Lin W."/>
            <person name="Duan Y."/>
            <person name="Cao H."/>
            <person name="Xiong S."/>
            <person name="Wang X."/>
            <person name="Wei L."/>
            <person name="Li C."/>
            <person name="Ma Q."/>
            <person name="Ju M."/>
            <person name="Zhao R."/>
            <person name="Li G."/>
            <person name="Mu C."/>
            <person name="Tian Q."/>
            <person name="Mei H."/>
            <person name="Zhang T."/>
            <person name="Gao T."/>
            <person name="Zhang H."/>
        </authorList>
    </citation>
    <scope>NUCLEOTIDE SEQUENCE</scope>
    <source>
        <strain evidence="5">K16</strain>
    </source>
</reference>
<organism evidence="5 6">
    <name type="scientific">Sesamum angolense</name>
    <dbReference type="NCBI Taxonomy" id="2727404"/>
    <lineage>
        <taxon>Eukaryota</taxon>
        <taxon>Viridiplantae</taxon>
        <taxon>Streptophyta</taxon>
        <taxon>Embryophyta</taxon>
        <taxon>Tracheophyta</taxon>
        <taxon>Spermatophyta</taxon>
        <taxon>Magnoliopsida</taxon>
        <taxon>eudicotyledons</taxon>
        <taxon>Gunneridae</taxon>
        <taxon>Pentapetalae</taxon>
        <taxon>asterids</taxon>
        <taxon>lamiids</taxon>
        <taxon>Lamiales</taxon>
        <taxon>Pedaliaceae</taxon>
        <taxon>Sesamum</taxon>
    </lineage>
</organism>
<sequence>MEARATLVGPVSPRGGSEGVALSFWATPVDEEVAAPFAGAAEGGAGFLGVGEEEGNGNVDNHINYIPGVHSITTTDLMTYLQDPEAIPVLILMAEKGFEQVRKADFVLCNSMDELELEALSALNQKHPTYAIGPINFYTDFTKTSIAKSLWSESDCTHWLNSKSSGSVLYVSFGSVARCNKEEIGELAHGILLSEVYFVWVLHYDFIGWKGSDAFPDGFEDIVKDKGLIVPWCNQNMVLSSPATGGFLTHCGWNSVLESIWYSVPMICYPFLVDQPTNRKLVVDDWKIGVNLIDEEQVGRKEVANKINMLMRGENSIRMKQAIEKVSKKLHDSLDVGAHQTEILIDFSRIWRTNCMRDLLISPELTL</sequence>
<gene>
    <name evidence="5" type="ORF">Sango_0722400</name>
</gene>
<dbReference type="PANTHER" id="PTHR48045">
    <property type="entry name" value="UDP-GLYCOSYLTRANSFERASE 72B1"/>
    <property type="match status" value="1"/>
</dbReference>
<keyword evidence="2 4" id="KW-0328">Glycosyltransferase</keyword>
<protein>
    <submittedName>
        <fullName evidence="5">UDP-glycosyltransferase 86A1</fullName>
    </submittedName>
</protein>
<evidence type="ECO:0000313" key="5">
    <source>
        <dbReference type="EMBL" id="KAK4403538.1"/>
    </source>
</evidence>
<comment type="caution">
    <text evidence="5">The sequence shown here is derived from an EMBL/GenBank/DDBJ whole genome shotgun (WGS) entry which is preliminary data.</text>
</comment>
<evidence type="ECO:0000256" key="4">
    <source>
        <dbReference type="RuleBase" id="RU003718"/>
    </source>
</evidence>
<dbReference type="EMBL" id="JACGWL010000004">
    <property type="protein sequence ID" value="KAK4403538.1"/>
    <property type="molecule type" value="Genomic_DNA"/>
</dbReference>
<reference evidence="5" key="1">
    <citation type="submission" date="2020-06" db="EMBL/GenBank/DDBJ databases">
        <authorList>
            <person name="Li T."/>
            <person name="Hu X."/>
            <person name="Zhang T."/>
            <person name="Song X."/>
            <person name="Zhang H."/>
            <person name="Dai N."/>
            <person name="Sheng W."/>
            <person name="Hou X."/>
            <person name="Wei L."/>
        </authorList>
    </citation>
    <scope>NUCLEOTIDE SEQUENCE</scope>
    <source>
        <strain evidence="5">K16</strain>
        <tissue evidence="5">Leaf</tissue>
    </source>
</reference>
<dbReference type="SUPFAM" id="SSF53756">
    <property type="entry name" value="UDP-Glycosyltransferase/glycogen phosphorylase"/>
    <property type="match status" value="1"/>
</dbReference>
<evidence type="ECO:0000256" key="3">
    <source>
        <dbReference type="ARBA" id="ARBA00022679"/>
    </source>
</evidence>
<dbReference type="Pfam" id="PF00201">
    <property type="entry name" value="UDPGT"/>
    <property type="match status" value="1"/>
</dbReference>
<evidence type="ECO:0000313" key="6">
    <source>
        <dbReference type="Proteomes" id="UP001289374"/>
    </source>
</evidence>
<keyword evidence="6" id="KW-1185">Reference proteome</keyword>
<dbReference type="PROSITE" id="PS00375">
    <property type="entry name" value="UDPGT"/>
    <property type="match status" value="1"/>
</dbReference>
<dbReference type="AlphaFoldDB" id="A0AAE1X1I2"/>
<comment type="similarity">
    <text evidence="1 4">Belongs to the UDP-glycosyltransferase family.</text>
</comment>
<dbReference type="FunFam" id="3.40.50.2000:FF:000078">
    <property type="entry name" value="Glycosyltransferase"/>
    <property type="match status" value="1"/>
</dbReference>
<dbReference type="CDD" id="cd03784">
    <property type="entry name" value="GT1_Gtf-like"/>
    <property type="match status" value="1"/>
</dbReference>
<dbReference type="PANTHER" id="PTHR48045:SF39">
    <property type="entry name" value="UDP-GLYCOSYLTRANSFERASE 86A1-LIKE"/>
    <property type="match status" value="1"/>
</dbReference>
<dbReference type="GO" id="GO:0008194">
    <property type="term" value="F:UDP-glycosyltransferase activity"/>
    <property type="evidence" value="ECO:0007669"/>
    <property type="project" value="InterPro"/>
</dbReference>
<name>A0AAE1X1I2_9LAMI</name>
<dbReference type="InterPro" id="IPR002213">
    <property type="entry name" value="UDP_glucos_trans"/>
</dbReference>
<dbReference type="Proteomes" id="UP001289374">
    <property type="component" value="Unassembled WGS sequence"/>
</dbReference>
<evidence type="ECO:0000256" key="1">
    <source>
        <dbReference type="ARBA" id="ARBA00009995"/>
    </source>
</evidence>
<accession>A0AAE1X1I2</accession>
<dbReference type="InterPro" id="IPR035595">
    <property type="entry name" value="UDP_glycos_trans_CS"/>
</dbReference>
<keyword evidence="3 4" id="KW-0808">Transferase</keyword>
<dbReference type="Gene3D" id="3.40.50.2000">
    <property type="entry name" value="Glycogen Phosphorylase B"/>
    <property type="match status" value="2"/>
</dbReference>
<evidence type="ECO:0000256" key="2">
    <source>
        <dbReference type="ARBA" id="ARBA00022676"/>
    </source>
</evidence>
<proteinExistence type="inferred from homology"/>
<dbReference type="GO" id="GO:0016758">
    <property type="term" value="F:hexosyltransferase activity"/>
    <property type="evidence" value="ECO:0007669"/>
    <property type="project" value="UniProtKB-ARBA"/>
</dbReference>